<name>A0A1D2VFT1_9ASCO</name>
<accession>A0A1D2VFT1</accession>
<dbReference type="InParanoid" id="A0A1D2VFT1"/>
<protein>
    <submittedName>
        <fullName evidence="1">Uncharacterized protein</fullName>
    </submittedName>
</protein>
<keyword evidence="2" id="KW-1185">Reference proteome</keyword>
<dbReference type="GeneID" id="30965513"/>
<evidence type="ECO:0000313" key="2">
    <source>
        <dbReference type="Proteomes" id="UP000095038"/>
    </source>
</evidence>
<organism evidence="1 2">
    <name type="scientific">Ascoidea rubescens DSM 1968</name>
    <dbReference type="NCBI Taxonomy" id="1344418"/>
    <lineage>
        <taxon>Eukaryota</taxon>
        <taxon>Fungi</taxon>
        <taxon>Dikarya</taxon>
        <taxon>Ascomycota</taxon>
        <taxon>Saccharomycotina</taxon>
        <taxon>Saccharomycetes</taxon>
        <taxon>Ascoideaceae</taxon>
        <taxon>Ascoidea</taxon>
    </lineage>
</organism>
<proteinExistence type="predicted"/>
<dbReference type="EMBL" id="KV454482">
    <property type="protein sequence ID" value="ODV60534.1"/>
    <property type="molecule type" value="Genomic_DNA"/>
</dbReference>
<dbReference type="RefSeq" id="XP_020046841.1">
    <property type="nucleotide sequence ID" value="XM_020191877.1"/>
</dbReference>
<dbReference type="AlphaFoldDB" id="A0A1D2VFT1"/>
<evidence type="ECO:0000313" key="1">
    <source>
        <dbReference type="EMBL" id="ODV60534.1"/>
    </source>
</evidence>
<sequence length="128" mass="14396">MADWSRLPQISLCRVLLLWPQTDTGAVRRPAALRLHSDHTNTATLAQQLSTWVAYTTCHPEKEEACLCNTRTVRFTRCSLTHCSLGKVDAPPNPPLKTSGHQQNSSIFIQLLLFSTVDLMPLDNRNQQ</sequence>
<dbReference type="Proteomes" id="UP000095038">
    <property type="component" value="Unassembled WGS sequence"/>
</dbReference>
<gene>
    <name evidence="1" type="ORF">ASCRUDRAFT_71023</name>
</gene>
<reference evidence="2" key="1">
    <citation type="submission" date="2016-05" db="EMBL/GenBank/DDBJ databases">
        <title>Comparative genomics of biotechnologically important yeasts.</title>
        <authorList>
            <consortium name="DOE Joint Genome Institute"/>
            <person name="Riley R."/>
            <person name="Haridas S."/>
            <person name="Wolfe K.H."/>
            <person name="Lopes M.R."/>
            <person name="Hittinger C.T."/>
            <person name="Goker M."/>
            <person name="Salamov A."/>
            <person name="Wisecaver J."/>
            <person name="Long T.M."/>
            <person name="Aerts A.L."/>
            <person name="Barry K."/>
            <person name="Choi C."/>
            <person name="Clum A."/>
            <person name="Coughlan A.Y."/>
            <person name="Deshpande S."/>
            <person name="Douglass A.P."/>
            <person name="Hanson S.J."/>
            <person name="Klenk H.-P."/>
            <person name="Labutti K."/>
            <person name="Lapidus A."/>
            <person name="Lindquist E."/>
            <person name="Lipzen A."/>
            <person name="Meier-Kolthoff J.P."/>
            <person name="Ohm R.A."/>
            <person name="Otillar R.P."/>
            <person name="Pangilinan J."/>
            <person name="Peng Y."/>
            <person name="Rokas A."/>
            <person name="Rosa C.A."/>
            <person name="Scheuner C."/>
            <person name="Sibirny A.A."/>
            <person name="Slot J.C."/>
            <person name="Stielow J.B."/>
            <person name="Sun H."/>
            <person name="Kurtzman C.P."/>
            <person name="Blackwell M."/>
            <person name="Grigoriev I.V."/>
            <person name="Jeffries T.W."/>
        </authorList>
    </citation>
    <scope>NUCLEOTIDE SEQUENCE [LARGE SCALE GENOMIC DNA]</scope>
    <source>
        <strain evidence="2">DSM 1968</strain>
    </source>
</reference>